<evidence type="ECO:0000313" key="2">
    <source>
        <dbReference type="Proteomes" id="UP000265715"/>
    </source>
</evidence>
<dbReference type="OrthoDB" id="27136at2"/>
<evidence type="ECO:0000313" key="1">
    <source>
        <dbReference type="EMBL" id="RIH89977.1"/>
    </source>
</evidence>
<sequence>MRGFRHTARGLLRLALIVRLGLHERLRLLWLPGLNPPAMFRRSEQARLPLSLEHAYYPVRRQGELVLIPKDAYYQEAEELLERVSGDGA</sequence>
<name>A0A399EZK8_9DEIN</name>
<organism evidence="1 2">
    <name type="scientific">Calidithermus terrae</name>
    <dbReference type="NCBI Taxonomy" id="1408545"/>
    <lineage>
        <taxon>Bacteria</taxon>
        <taxon>Thermotogati</taxon>
        <taxon>Deinococcota</taxon>
        <taxon>Deinococci</taxon>
        <taxon>Thermales</taxon>
        <taxon>Thermaceae</taxon>
        <taxon>Calidithermus</taxon>
    </lineage>
</organism>
<reference evidence="1 2" key="1">
    <citation type="submission" date="2018-08" db="EMBL/GenBank/DDBJ databases">
        <title>Meiothermus terrae DSM 26712 genome sequencing project.</title>
        <authorList>
            <person name="Da Costa M.S."/>
            <person name="Albuquerque L."/>
            <person name="Raposo P."/>
            <person name="Froufe H.J.C."/>
            <person name="Barroso C.S."/>
            <person name="Egas C."/>
        </authorList>
    </citation>
    <scope>NUCLEOTIDE SEQUENCE [LARGE SCALE GENOMIC DNA]</scope>
    <source>
        <strain evidence="1 2">DSM 26712</strain>
    </source>
</reference>
<dbReference type="Proteomes" id="UP000265715">
    <property type="component" value="Unassembled WGS sequence"/>
</dbReference>
<protein>
    <submittedName>
        <fullName evidence="1">Uncharacterized protein</fullName>
    </submittedName>
</protein>
<proteinExistence type="predicted"/>
<comment type="caution">
    <text evidence="1">The sequence shown here is derived from an EMBL/GenBank/DDBJ whole genome shotgun (WGS) entry which is preliminary data.</text>
</comment>
<dbReference type="RefSeq" id="WP_119313915.1">
    <property type="nucleotide sequence ID" value="NZ_QXDL01000017.1"/>
</dbReference>
<keyword evidence="2" id="KW-1185">Reference proteome</keyword>
<gene>
    <name evidence="1" type="ORF">Mterra_00702</name>
</gene>
<dbReference type="EMBL" id="QXDL01000017">
    <property type="protein sequence ID" value="RIH89977.1"/>
    <property type="molecule type" value="Genomic_DNA"/>
</dbReference>
<accession>A0A399EZK8</accession>
<dbReference type="AlphaFoldDB" id="A0A399EZK8"/>